<name>A0A3E3IAW0_9FIRM</name>
<evidence type="ECO:0000313" key="3">
    <source>
        <dbReference type="Proteomes" id="UP000260812"/>
    </source>
</evidence>
<dbReference type="GeneID" id="97986044"/>
<dbReference type="Gene3D" id="3.40.50.150">
    <property type="entry name" value="Vaccinia Virus protein VP39"/>
    <property type="match status" value="1"/>
</dbReference>
<comment type="caution">
    <text evidence="2">The sequence shown here is derived from an EMBL/GenBank/DDBJ whole genome shotgun (WGS) entry which is preliminary data.</text>
</comment>
<accession>A0A3E3IAW0</accession>
<keyword evidence="2" id="KW-0489">Methyltransferase</keyword>
<dbReference type="Proteomes" id="UP000260812">
    <property type="component" value="Unassembled WGS sequence"/>
</dbReference>
<organism evidence="2 3">
    <name type="scientific">Eisenbergiella massiliensis</name>
    <dbReference type="NCBI Taxonomy" id="1720294"/>
    <lineage>
        <taxon>Bacteria</taxon>
        <taxon>Bacillati</taxon>
        <taxon>Bacillota</taxon>
        <taxon>Clostridia</taxon>
        <taxon>Lachnospirales</taxon>
        <taxon>Lachnospiraceae</taxon>
        <taxon>Eisenbergiella</taxon>
    </lineage>
</organism>
<keyword evidence="2" id="KW-0808">Transferase</keyword>
<keyword evidence="3" id="KW-1185">Reference proteome</keyword>
<evidence type="ECO:0000313" key="2">
    <source>
        <dbReference type="EMBL" id="RGE64219.1"/>
    </source>
</evidence>
<sequence>MKLPAGLDKNEERQKELVENWNSRSDEWYAQWDYEALFRELEKDPYIAFPKAIAAVMKEYVPDLKGKKVCVPSCGDSVAVFGFQALGAKVTAADISWKQVENGRKIAEQRGLDITYYCSDSMKLEELVDETFDLVYTSNGVHVWIHDLGTMYRNFHRILKENGRYIMFDTHPWSRPFDKKLLGNGEFRIRKPYEETGPFPGETTFDWRIQDFVNSLAVSGFFIERMEEFHSVIADLPNHNYLYEEKDTAYENFDWHKNPSAALPQCLGLICRKISI</sequence>
<proteinExistence type="predicted"/>
<dbReference type="InterPro" id="IPR013216">
    <property type="entry name" value="Methyltransf_11"/>
</dbReference>
<dbReference type="CDD" id="cd02440">
    <property type="entry name" value="AdoMet_MTases"/>
    <property type="match status" value="1"/>
</dbReference>
<evidence type="ECO:0000259" key="1">
    <source>
        <dbReference type="Pfam" id="PF08241"/>
    </source>
</evidence>
<protein>
    <submittedName>
        <fullName evidence="2">Class I SAM-dependent methyltransferase</fullName>
    </submittedName>
</protein>
<dbReference type="AlphaFoldDB" id="A0A3E3IAW0"/>
<dbReference type="GO" id="GO:0008757">
    <property type="term" value="F:S-adenosylmethionine-dependent methyltransferase activity"/>
    <property type="evidence" value="ECO:0007669"/>
    <property type="project" value="InterPro"/>
</dbReference>
<gene>
    <name evidence="2" type="ORF">DXC51_03870</name>
</gene>
<dbReference type="InterPro" id="IPR029063">
    <property type="entry name" value="SAM-dependent_MTases_sf"/>
</dbReference>
<dbReference type="SUPFAM" id="SSF53335">
    <property type="entry name" value="S-adenosyl-L-methionine-dependent methyltransferases"/>
    <property type="match status" value="1"/>
</dbReference>
<dbReference type="Pfam" id="PF08241">
    <property type="entry name" value="Methyltransf_11"/>
    <property type="match status" value="1"/>
</dbReference>
<dbReference type="RefSeq" id="WP_117543759.1">
    <property type="nucleotide sequence ID" value="NZ_JBKUNB010000011.1"/>
</dbReference>
<dbReference type="EMBL" id="QVLV01000002">
    <property type="protein sequence ID" value="RGE64219.1"/>
    <property type="molecule type" value="Genomic_DNA"/>
</dbReference>
<reference evidence="2" key="1">
    <citation type="submission" date="2018-08" db="EMBL/GenBank/DDBJ databases">
        <title>A genome reference for cultivated species of the human gut microbiota.</title>
        <authorList>
            <person name="Zou Y."/>
            <person name="Xue W."/>
            <person name="Luo G."/>
        </authorList>
    </citation>
    <scope>NUCLEOTIDE SEQUENCE [LARGE SCALE GENOMIC DNA]</scope>
    <source>
        <strain evidence="2">TF05-5AC</strain>
    </source>
</reference>
<dbReference type="GO" id="GO:0032259">
    <property type="term" value="P:methylation"/>
    <property type="evidence" value="ECO:0007669"/>
    <property type="project" value="UniProtKB-KW"/>
</dbReference>
<feature type="domain" description="Methyltransferase type 11" evidence="1">
    <location>
        <begin position="74"/>
        <end position="166"/>
    </location>
</feature>